<dbReference type="PROSITE" id="PS51257">
    <property type="entry name" value="PROKAR_LIPOPROTEIN"/>
    <property type="match status" value="1"/>
</dbReference>
<keyword evidence="1" id="KW-0732">Signal</keyword>
<dbReference type="KEGG" id="sng:SNE_A17950"/>
<dbReference type="Proteomes" id="UP000000496">
    <property type="component" value="Chromosome gsn.131"/>
</dbReference>
<sequence length="128" mass="15010">MRKWTTAILGLLILGVFSACENKSNQQQLDTVTSTDADRFIQDGQTTKGDILGFFGHDFTVELDGQNRERWIYTHLKYRSLARNFIPLNFFSQGYDVRHTQIIIVFDENDVVTKHYFHRYEDQIKMGL</sequence>
<proteinExistence type="predicted"/>
<evidence type="ECO:0000313" key="2">
    <source>
        <dbReference type="EMBL" id="CCB89672.1"/>
    </source>
</evidence>
<evidence type="ECO:0000313" key="3">
    <source>
        <dbReference type="Proteomes" id="UP000000496"/>
    </source>
</evidence>
<protein>
    <recommendedName>
        <fullName evidence="4">Lipoprotein</fullName>
    </recommendedName>
</protein>
<feature type="chain" id="PRO_5003374132" description="Lipoprotein" evidence="1">
    <location>
        <begin position="20"/>
        <end position="128"/>
    </location>
</feature>
<keyword evidence="3" id="KW-1185">Reference proteome</keyword>
<dbReference type="AlphaFoldDB" id="F8L334"/>
<accession>F8L334</accession>
<dbReference type="EMBL" id="FR872582">
    <property type="protein sequence ID" value="CCB89672.1"/>
    <property type="molecule type" value="Genomic_DNA"/>
</dbReference>
<dbReference type="STRING" id="331113.SNE_A17950"/>
<dbReference type="RefSeq" id="WP_013944138.1">
    <property type="nucleotide sequence ID" value="NC_015713.1"/>
</dbReference>
<organism evidence="2 3">
    <name type="scientific">Simkania negevensis (strain ATCC VR-1471 / DSM 27360 / Z)</name>
    <dbReference type="NCBI Taxonomy" id="331113"/>
    <lineage>
        <taxon>Bacteria</taxon>
        <taxon>Pseudomonadati</taxon>
        <taxon>Chlamydiota</taxon>
        <taxon>Chlamydiia</taxon>
        <taxon>Parachlamydiales</taxon>
        <taxon>Simkaniaceae</taxon>
        <taxon>Simkania</taxon>
    </lineage>
</organism>
<feature type="signal peptide" evidence="1">
    <location>
        <begin position="1"/>
        <end position="19"/>
    </location>
</feature>
<gene>
    <name evidence="2" type="ordered locus">SNE_A17950</name>
</gene>
<evidence type="ECO:0000256" key="1">
    <source>
        <dbReference type="SAM" id="SignalP"/>
    </source>
</evidence>
<evidence type="ECO:0008006" key="4">
    <source>
        <dbReference type="Google" id="ProtNLM"/>
    </source>
</evidence>
<reference evidence="2 3" key="2">
    <citation type="journal article" date="2011" name="Mol. Biol. Evol.">
        <title>Unity in variety--the pan-genome of the Chlamydiae.</title>
        <authorList>
            <person name="Collingro A."/>
            <person name="Tischler P."/>
            <person name="Weinmaier T."/>
            <person name="Penz T."/>
            <person name="Heinz E."/>
            <person name="Brunham R.C."/>
            <person name="Read T.D."/>
            <person name="Bavoil P.M."/>
            <person name="Sachse K."/>
            <person name="Kahane S."/>
            <person name="Friedman M.G."/>
            <person name="Rattei T."/>
            <person name="Myers G.S."/>
            <person name="Horn M."/>
        </authorList>
    </citation>
    <scope>NUCLEOTIDE SEQUENCE [LARGE SCALE GENOMIC DNA]</scope>
    <source>
        <strain evidence="3">ATCC VR-1471 / Z</strain>
    </source>
</reference>
<name>F8L334_SIMNZ</name>
<reference key="1">
    <citation type="journal article" date="2011" name="Mol. Biol. Evol.">
        <title>Unity in variety -- the pan-genome of the Chlamydiae.</title>
        <authorList>
            <person name="Collingro A."/>
            <person name="Tischler P."/>
            <person name="Weinmaier T."/>
            <person name="Penz T."/>
            <person name="Heinz E."/>
            <person name="Brunham R.C."/>
            <person name="Read T.D."/>
            <person name="Bavoil P.M."/>
            <person name="Sachse K."/>
            <person name="Kahane S."/>
            <person name="Friedman M.G."/>
            <person name="Rattei T."/>
            <person name="Myers G.S.A."/>
            <person name="Horn M."/>
        </authorList>
    </citation>
    <scope>NUCLEOTIDE SEQUENCE</scope>
    <source>
        <strain>Z</strain>
    </source>
</reference>
<dbReference type="OrthoDB" id="7225452at2"/>
<dbReference type="HOGENOM" id="CLU_142806_0_0_0"/>